<dbReference type="AlphaFoldDB" id="A0A101EP53"/>
<name>A0A101EP53_9THEM</name>
<comment type="caution">
    <text evidence="2">The sequence shown here is derived from an EMBL/GenBank/DDBJ whole genome shotgun (WGS) entry which is preliminary data.</text>
</comment>
<protein>
    <submittedName>
        <fullName evidence="2">Peptidase M24</fullName>
    </submittedName>
</protein>
<dbReference type="InterPro" id="IPR000587">
    <property type="entry name" value="Creatinase_N"/>
</dbReference>
<sequence length="143" mass="16359">MKRSQQLLNLVRSSINPDVDTIMIWNYENSSRANTIYLSGFRGSFSVLILRDDSCYIVTDSRYFEQAESETDFVLVRHANNTLADTVSNLLERLSAKVVGFEAQRLDCKSYSDLTEKINVKFVPIDSAIHQLRSVKTQEEIES</sequence>
<accession>A0A101EP53</accession>
<feature type="domain" description="Creatinase N-terminal" evidence="1">
    <location>
        <begin position="31"/>
        <end position="135"/>
    </location>
</feature>
<dbReference type="Gene3D" id="3.40.350.10">
    <property type="entry name" value="Creatinase/prolidase N-terminal domain"/>
    <property type="match status" value="1"/>
</dbReference>
<dbReference type="Pfam" id="PF01321">
    <property type="entry name" value="Creatinase_N"/>
    <property type="match status" value="1"/>
</dbReference>
<dbReference type="InterPro" id="IPR050659">
    <property type="entry name" value="Peptidase_M24B"/>
</dbReference>
<dbReference type="PANTHER" id="PTHR46112:SF3">
    <property type="entry name" value="AMINOPEPTIDASE YPDF"/>
    <property type="match status" value="1"/>
</dbReference>
<dbReference type="Proteomes" id="UP000058636">
    <property type="component" value="Unassembled WGS sequence"/>
</dbReference>
<evidence type="ECO:0000259" key="1">
    <source>
        <dbReference type="Pfam" id="PF01321"/>
    </source>
</evidence>
<evidence type="ECO:0000313" key="2">
    <source>
        <dbReference type="EMBL" id="KUK22250.1"/>
    </source>
</evidence>
<dbReference type="SUPFAM" id="SSF53092">
    <property type="entry name" value="Creatinase/prolidase N-terminal domain"/>
    <property type="match status" value="1"/>
</dbReference>
<dbReference type="InterPro" id="IPR029149">
    <property type="entry name" value="Creatin/AminoP/Spt16_N"/>
</dbReference>
<feature type="non-terminal residue" evidence="2">
    <location>
        <position position="143"/>
    </location>
</feature>
<evidence type="ECO:0000313" key="3">
    <source>
        <dbReference type="Proteomes" id="UP000058636"/>
    </source>
</evidence>
<dbReference type="EMBL" id="LGFG01000213">
    <property type="protein sequence ID" value="KUK22250.1"/>
    <property type="molecule type" value="Genomic_DNA"/>
</dbReference>
<dbReference type="PANTHER" id="PTHR46112">
    <property type="entry name" value="AMINOPEPTIDASE"/>
    <property type="match status" value="1"/>
</dbReference>
<proteinExistence type="predicted"/>
<gene>
    <name evidence="2" type="ORF">XD57_1653</name>
</gene>
<organism evidence="2 3">
    <name type="scientific">Thermotoga petrophila</name>
    <dbReference type="NCBI Taxonomy" id="93929"/>
    <lineage>
        <taxon>Bacteria</taxon>
        <taxon>Thermotogati</taxon>
        <taxon>Thermotogota</taxon>
        <taxon>Thermotogae</taxon>
        <taxon>Thermotogales</taxon>
        <taxon>Thermotogaceae</taxon>
        <taxon>Thermotoga</taxon>
    </lineage>
</organism>
<reference evidence="2 3" key="1">
    <citation type="journal article" date="2015" name="MBio">
        <title>Genome-Resolved Metagenomic Analysis Reveals Roles for Candidate Phyla and Other Microbial Community Members in Biogeochemical Transformations in Oil Reservoirs.</title>
        <authorList>
            <person name="Hu P."/>
            <person name="Tom L."/>
            <person name="Singh A."/>
            <person name="Thomas B.C."/>
            <person name="Baker B.J."/>
            <person name="Piceno Y.M."/>
            <person name="Andersen G.L."/>
            <person name="Banfield J.F."/>
        </authorList>
    </citation>
    <scope>NUCLEOTIDE SEQUENCE [LARGE SCALE GENOMIC DNA]</scope>
    <source>
        <strain evidence="2">46_26</strain>
    </source>
</reference>